<evidence type="ECO:0000313" key="2">
    <source>
        <dbReference type="EMBL" id="KXS17047.1"/>
    </source>
</evidence>
<keyword evidence="3" id="KW-1185">Reference proteome</keyword>
<dbReference type="EMBL" id="KQ965749">
    <property type="protein sequence ID" value="KXS17047.1"/>
    <property type="molecule type" value="Genomic_DNA"/>
</dbReference>
<reference evidence="2 3" key="1">
    <citation type="journal article" date="2015" name="Genome Biol. Evol.">
        <title>Phylogenomic analyses indicate that early fungi evolved digesting cell walls of algal ancestors of land plants.</title>
        <authorList>
            <person name="Chang Y."/>
            <person name="Wang S."/>
            <person name="Sekimoto S."/>
            <person name="Aerts A.L."/>
            <person name="Choi C."/>
            <person name="Clum A."/>
            <person name="LaButti K.M."/>
            <person name="Lindquist E.A."/>
            <person name="Yee Ngan C."/>
            <person name="Ohm R.A."/>
            <person name="Salamov A.A."/>
            <person name="Grigoriev I.V."/>
            <person name="Spatafora J.W."/>
            <person name="Berbee M.L."/>
        </authorList>
    </citation>
    <scope>NUCLEOTIDE SEQUENCE [LARGE SCALE GENOMIC DNA]</scope>
    <source>
        <strain evidence="2 3">JEL478</strain>
    </source>
</reference>
<organism evidence="2 3">
    <name type="scientific">Gonapodya prolifera (strain JEL478)</name>
    <name type="common">Monoblepharis prolifera</name>
    <dbReference type="NCBI Taxonomy" id="1344416"/>
    <lineage>
        <taxon>Eukaryota</taxon>
        <taxon>Fungi</taxon>
        <taxon>Fungi incertae sedis</taxon>
        <taxon>Chytridiomycota</taxon>
        <taxon>Chytridiomycota incertae sedis</taxon>
        <taxon>Monoblepharidomycetes</taxon>
        <taxon>Monoblepharidales</taxon>
        <taxon>Gonapodyaceae</taxon>
        <taxon>Gonapodya</taxon>
    </lineage>
</organism>
<protein>
    <submittedName>
        <fullName evidence="2">Uncharacterized protein</fullName>
    </submittedName>
</protein>
<dbReference type="Proteomes" id="UP000070544">
    <property type="component" value="Unassembled WGS sequence"/>
</dbReference>
<sequence>MAFVDVDKLDCPVIGLLSSHFPSQQILLLSFLSTSQISGCFTLLQTAEFRSFTLHLVQDNRKKGEWKDAKPVDQLAARSTAAASVSLPRPSTSSSQRRARATASGSGSGATGGVGGGSGASNTTRTRRHSWFGFLPSSLSSTSTLTSSSSSSSSSPSPTTARARKRWSFNALDPARRSIARLSDVFGVTAGASSSGRTRRSSRTRTAPNYHASSVFIIVHVHIPPSDLSPSTSHWTPPHLPILRAAHAFIVAYSTADGGSVDGLFRNAWSVLVANCSRDQVRLPVGGGGGGIVREAKVVVGGDERVERGR</sequence>
<evidence type="ECO:0000313" key="3">
    <source>
        <dbReference type="Proteomes" id="UP000070544"/>
    </source>
</evidence>
<name>A0A139AJT6_GONPJ</name>
<dbReference type="AlphaFoldDB" id="A0A139AJT6"/>
<feature type="compositionally biased region" description="Low complexity" evidence="1">
    <location>
        <begin position="139"/>
        <end position="160"/>
    </location>
</feature>
<feature type="compositionally biased region" description="Gly residues" evidence="1">
    <location>
        <begin position="106"/>
        <end position="119"/>
    </location>
</feature>
<gene>
    <name evidence="2" type="ORF">M427DRAFT_269294</name>
</gene>
<feature type="region of interest" description="Disordered" evidence="1">
    <location>
        <begin position="139"/>
        <end position="168"/>
    </location>
</feature>
<accession>A0A139AJT6</accession>
<feature type="region of interest" description="Disordered" evidence="1">
    <location>
        <begin position="79"/>
        <end position="125"/>
    </location>
</feature>
<evidence type="ECO:0000256" key="1">
    <source>
        <dbReference type="SAM" id="MobiDB-lite"/>
    </source>
</evidence>
<feature type="compositionally biased region" description="Low complexity" evidence="1">
    <location>
        <begin position="91"/>
        <end position="105"/>
    </location>
</feature>
<proteinExistence type="predicted"/>